<dbReference type="GO" id="GO:0016787">
    <property type="term" value="F:hydrolase activity"/>
    <property type="evidence" value="ECO:0007669"/>
    <property type="project" value="UniProtKB-KW"/>
</dbReference>
<gene>
    <name evidence="2" type="ORF">GQE99_08050</name>
</gene>
<dbReference type="PANTHER" id="PTHR43798:SF33">
    <property type="entry name" value="HYDROLASE, PUTATIVE (AFU_ORTHOLOGUE AFUA_2G14860)-RELATED"/>
    <property type="match status" value="1"/>
</dbReference>
<dbReference type="GO" id="GO:0016020">
    <property type="term" value="C:membrane"/>
    <property type="evidence" value="ECO:0007669"/>
    <property type="project" value="TreeGrafter"/>
</dbReference>
<dbReference type="PANTHER" id="PTHR43798">
    <property type="entry name" value="MONOACYLGLYCEROL LIPASE"/>
    <property type="match status" value="1"/>
</dbReference>
<dbReference type="Gene3D" id="3.40.50.1820">
    <property type="entry name" value="alpha/beta hydrolase"/>
    <property type="match status" value="1"/>
</dbReference>
<evidence type="ECO:0000313" key="3">
    <source>
        <dbReference type="Proteomes" id="UP000467322"/>
    </source>
</evidence>
<comment type="caution">
    <text evidence="2">The sequence shown here is derived from an EMBL/GenBank/DDBJ whole genome shotgun (WGS) entry which is preliminary data.</text>
</comment>
<dbReference type="Proteomes" id="UP000467322">
    <property type="component" value="Unassembled WGS sequence"/>
</dbReference>
<accession>A0A845M1R5</accession>
<dbReference type="EMBL" id="WTUX01000011">
    <property type="protein sequence ID" value="MZR12969.1"/>
    <property type="molecule type" value="Genomic_DNA"/>
</dbReference>
<proteinExistence type="predicted"/>
<dbReference type="InterPro" id="IPR050266">
    <property type="entry name" value="AB_hydrolase_sf"/>
</dbReference>
<reference evidence="2 3" key="1">
    <citation type="submission" date="2019-12" db="EMBL/GenBank/DDBJ databases">
        <title>Maritimibacter sp. nov. sp. isolated from sea sand.</title>
        <authorList>
            <person name="Kim J."/>
            <person name="Jeong S.E."/>
            <person name="Jung H.S."/>
            <person name="Jeon C.O."/>
        </authorList>
    </citation>
    <scope>NUCLEOTIDE SEQUENCE [LARGE SCALE GENOMIC DNA]</scope>
    <source>
        <strain evidence="2 3">DP07</strain>
    </source>
</reference>
<evidence type="ECO:0000313" key="2">
    <source>
        <dbReference type="EMBL" id="MZR12969.1"/>
    </source>
</evidence>
<name>A0A845M1R5_9RHOB</name>
<organism evidence="2 3">
    <name type="scientific">Maritimibacter harenae</name>
    <dbReference type="NCBI Taxonomy" id="2606218"/>
    <lineage>
        <taxon>Bacteria</taxon>
        <taxon>Pseudomonadati</taxon>
        <taxon>Pseudomonadota</taxon>
        <taxon>Alphaproteobacteria</taxon>
        <taxon>Rhodobacterales</taxon>
        <taxon>Roseobacteraceae</taxon>
        <taxon>Maritimibacter</taxon>
    </lineage>
</organism>
<dbReference type="InterPro" id="IPR000073">
    <property type="entry name" value="AB_hydrolase_1"/>
</dbReference>
<dbReference type="AlphaFoldDB" id="A0A845M1R5"/>
<keyword evidence="2" id="KW-0378">Hydrolase</keyword>
<feature type="domain" description="AB hydrolase-1" evidence="1">
    <location>
        <begin position="28"/>
        <end position="243"/>
    </location>
</feature>
<dbReference type="SUPFAM" id="SSF53474">
    <property type="entry name" value="alpha/beta-Hydrolases"/>
    <property type="match status" value="1"/>
</dbReference>
<sequence length="269" mass="29196">MHKTGMKIHVGGAALHVQIMGDASARPILFLHRGAGSLADFEYLLPELDQHCCVLLDLRGHGQSTLGRDTMSYPRLAADIEAVIGKLDIDAPVLLGHADGGTAALEVAARGRAPISGIVTLAARAWRPSDQVIATHIGKATPSFWRSWFPEDVALFEAHNPEPDFDRFFGQVAGMWRNVADTNYPGPRVREIQCPTLVLGGEHDHLVSVDETLDLWRAVPNAHLGVLPYASHMVHCEEPDQVAPFVDDFMGFLDDDATPCTSGALDAVR</sequence>
<evidence type="ECO:0000259" key="1">
    <source>
        <dbReference type="Pfam" id="PF12697"/>
    </source>
</evidence>
<dbReference type="Pfam" id="PF12697">
    <property type="entry name" value="Abhydrolase_6"/>
    <property type="match status" value="1"/>
</dbReference>
<keyword evidence="3" id="KW-1185">Reference proteome</keyword>
<protein>
    <submittedName>
        <fullName evidence="2">Alpha/beta fold hydrolase</fullName>
    </submittedName>
</protein>
<dbReference type="RefSeq" id="WP_161351082.1">
    <property type="nucleotide sequence ID" value="NZ_WTUX01000011.1"/>
</dbReference>
<dbReference type="InterPro" id="IPR029058">
    <property type="entry name" value="AB_hydrolase_fold"/>
</dbReference>